<name>A0A1X6ZUD9_9RHOB</name>
<protein>
    <submittedName>
        <fullName evidence="2">Histidine phosphatase superfamily (Branch 1)</fullName>
    </submittedName>
</protein>
<dbReference type="OrthoDB" id="9810154at2"/>
<dbReference type="EMBL" id="FWFX01000011">
    <property type="protein sequence ID" value="SLN61780.1"/>
    <property type="molecule type" value="Genomic_DNA"/>
</dbReference>
<evidence type="ECO:0000313" key="2">
    <source>
        <dbReference type="EMBL" id="SLN61780.1"/>
    </source>
</evidence>
<proteinExistence type="predicted"/>
<accession>A0A1X6ZUD9</accession>
<evidence type="ECO:0000313" key="3">
    <source>
        <dbReference type="Proteomes" id="UP000193061"/>
    </source>
</evidence>
<keyword evidence="3" id="KW-1185">Reference proteome</keyword>
<dbReference type="SUPFAM" id="SSF53254">
    <property type="entry name" value="Phosphoglycerate mutase-like"/>
    <property type="match status" value="1"/>
</dbReference>
<dbReference type="Proteomes" id="UP000193061">
    <property type="component" value="Unassembled WGS sequence"/>
</dbReference>
<sequence length="164" mass="18084">MTKRLILMRHAKSSWDNALLDDFARALNGRGRTSAKALGDWIRQKSYLPDQVLCSSAARTRETFAGLKVMADTAFVDTLYHASADQMMRTLQRATGSAVLMIGHNPGISWFAAQLVLTPPSHTRFSDYPTGAATVIDFDIAEWAELRPATGQVVDFVIPRELTG</sequence>
<dbReference type="CDD" id="cd07067">
    <property type="entry name" value="HP_PGM_like"/>
    <property type="match status" value="1"/>
</dbReference>
<feature type="binding site" evidence="1">
    <location>
        <position position="59"/>
    </location>
    <ligand>
        <name>substrate</name>
    </ligand>
</feature>
<dbReference type="InterPro" id="IPR029033">
    <property type="entry name" value="His_PPase_superfam"/>
</dbReference>
<dbReference type="Gene3D" id="3.40.50.1240">
    <property type="entry name" value="Phosphoglycerate mutase-like"/>
    <property type="match status" value="1"/>
</dbReference>
<dbReference type="PANTHER" id="PTHR47623">
    <property type="entry name" value="OS09G0287300 PROTEIN"/>
    <property type="match status" value="1"/>
</dbReference>
<gene>
    <name evidence="2" type="ORF">ROA7450_03216</name>
</gene>
<reference evidence="2 3" key="1">
    <citation type="submission" date="2017-03" db="EMBL/GenBank/DDBJ databases">
        <authorList>
            <person name="Afonso C.L."/>
            <person name="Miller P.J."/>
            <person name="Scott M.A."/>
            <person name="Spackman E."/>
            <person name="Goraichik I."/>
            <person name="Dimitrov K.M."/>
            <person name="Suarez D.L."/>
            <person name="Swayne D.E."/>
        </authorList>
    </citation>
    <scope>NUCLEOTIDE SEQUENCE [LARGE SCALE GENOMIC DNA]</scope>
    <source>
        <strain evidence="2 3">CECT 7450</strain>
    </source>
</reference>
<dbReference type="AlphaFoldDB" id="A0A1X6ZUD9"/>
<organism evidence="2 3">
    <name type="scientific">Roseovarius albus</name>
    <dbReference type="NCBI Taxonomy" id="1247867"/>
    <lineage>
        <taxon>Bacteria</taxon>
        <taxon>Pseudomonadati</taxon>
        <taxon>Pseudomonadota</taxon>
        <taxon>Alphaproteobacteria</taxon>
        <taxon>Rhodobacterales</taxon>
        <taxon>Roseobacteraceae</taxon>
        <taxon>Roseovarius</taxon>
    </lineage>
</organism>
<dbReference type="Pfam" id="PF00300">
    <property type="entry name" value="His_Phos_1"/>
    <property type="match status" value="1"/>
</dbReference>
<dbReference type="RefSeq" id="WP_085806895.1">
    <property type="nucleotide sequence ID" value="NZ_FWFX01000011.1"/>
</dbReference>
<dbReference type="InterPro" id="IPR013078">
    <property type="entry name" value="His_Pase_superF_clade-1"/>
</dbReference>
<dbReference type="PANTHER" id="PTHR47623:SF1">
    <property type="entry name" value="OS09G0287300 PROTEIN"/>
    <property type="match status" value="1"/>
</dbReference>
<evidence type="ECO:0000256" key="1">
    <source>
        <dbReference type="PIRSR" id="PIRSR613078-2"/>
    </source>
</evidence>